<feature type="transmembrane region" description="Helical" evidence="1">
    <location>
        <begin position="7"/>
        <end position="28"/>
    </location>
</feature>
<keyword evidence="1" id="KW-0472">Membrane</keyword>
<proteinExistence type="predicted"/>
<accession>A0A2S2N6I3</accession>
<dbReference type="Pfam" id="PF12259">
    <property type="entry name" value="Baculo_F"/>
    <property type="match status" value="1"/>
</dbReference>
<organism evidence="2">
    <name type="scientific">Schizaphis graminum</name>
    <name type="common">Green bug aphid</name>
    <dbReference type="NCBI Taxonomy" id="13262"/>
    <lineage>
        <taxon>Eukaryota</taxon>
        <taxon>Metazoa</taxon>
        <taxon>Ecdysozoa</taxon>
        <taxon>Arthropoda</taxon>
        <taxon>Hexapoda</taxon>
        <taxon>Insecta</taxon>
        <taxon>Pterygota</taxon>
        <taxon>Neoptera</taxon>
        <taxon>Paraneoptera</taxon>
        <taxon>Hemiptera</taxon>
        <taxon>Sternorrhyncha</taxon>
        <taxon>Aphidomorpha</taxon>
        <taxon>Aphidoidea</taxon>
        <taxon>Aphididae</taxon>
        <taxon>Aphidini</taxon>
        <taxon>Schizaphis</taxon>
    </lineage>
</organism>
<gene>
    <name evidence="2" type="ORF">g.64757</name>
</gene>
<evidence type="ECO:0000313" key="2">
    <source>
        <dbReference type="EMBL" id="MBY12801.1"/>
    </source>
</evidence>
<dbReference type="AlphaFoldDB" id="A0A2S2N6I3"/>
<keyword evidence="1" id="KW-1133">Transmembrane helix</keyword>
<feature type="transmembrane region" description="Helical" evidence="1">
    <location>
        <begin position="541"/>
        <end position="566"/>
    </location>
</feature>
<name>A0A2S2N6I3_SCHGA</name>
<protein>
    <submittedName>
        <fullName evidence="2">Envelope fusion protein</fullName>
    </submittedName>
</protein>
<reference evidence="2" key="1">
    <citation type="submission" date="2018-04" db="EMBL/GenBank/DDBJ databases">
        <title>Transcriptome of Schizaphis graminum biotype I.</title>
        <authorList>
            <person name="Scully E.D."/>
            <person name="Geib S.M."/>
            <person name="Palmer N.A."/>
            <person name="Koch K."/>
            <person name="Bradshaw J."/>
            <person name="Heng-Moss T."/>
            <person name="Sarath G."/>
        </authorList>
    </citation>
    <scope>NUCLEOTIDE SEQUENCE</scope>
</reference>
<evidence type="ECO:0000256" key="1">
    <source>
        <dbReference type="SAM" id="Phobius"/>
    </source>
</evidence>
<dbReference type="InterPro" id="IPR022048">
    <property type="entry name" value="Envelope_fusion-like"/>
</dbReference>
<keyword evidence="1" id="KW-0812">Transmembrane</keyword>
<sequence>MIICYTLLYYSMIWLFFGIQLAMAQVHYQDNQIRQGSGIYYENLGPIKIVTNTWDLAIYLDTTCYGEQWNVLEDRIEKIKRMCNEITKWEELPNCEPMLTHMALMRRKILERRDILLESVETRARRGLWQHVAQAAQVLYGLCNLDCMKKFDFSIHKLKESKNDQINLVKENLRVINVKHEVDEQKIMFLNDNVRQLVNMTNTLFPRIEVNKQFLIVNQIMIIQMMRINTLVEIIQSARLGQVHPSLINTKALLEQFKDIKLVLPSGTNMPLEVEFNNVYDLVKLADLTVYYNKNNLVFILNIPLVYQHDLSLYKLIPLPVCVTNDKKKCMYIKPKHDFLAVTKSKELYSTYDNFNPTICRTAHEFLICPETHPLHPRSMRPVCEILLMQEPREVPESCEIRYVEMATTVFHKLKHKNEWLYVTNNDSVFVTCDEDKESKNHILEGAGIIALNETCRGYANRDVLIPGRIAGKTQYTDFIPTSLLKEPDNDVENNHFTKTMKFHHVKTNQMSDLNDITVTHEQIAEQIQQKLLYQQIESKIYIVAVVGVSTVIVIAIITWIMSFLFKVVTKRSSQKPCEEPSQAKEQWTQVDTIDFHEATAPSEIVLTTIPEEVIETTFTLYPKLKT</sequence>
<dbReference type="EMBL" id="GGMR01000182">
    <property type="protein sequence ID" value="MBY12801.1"/>
    <property type="molecule type" value="Transcribed_RNA"/>
</dbReference>